<feature type="domain" description="ABC transporter" evidence="5">
    <location>
        <begin position="57"/>
        <end position="300"/>
    </location>
</feature>
<keyword evidence="1" id="KW-0813">Transport</keyword>
<keyword evidence="4 6" id="KW-0067">ATP-binding</keyword>
<dbReference type="InterPro" id="IPR027417">
    <property type="entry name" value="P-loop_NTPase"/>
</dbReference>
<dbReference type="GO" id="GO:0016887">
    <property type="term" value="F:ATP hydrolysis activity"/>
    <property type="evidence" value="ECO:0007669"/>
    <property type="project" value="InterPro"/>
</dbReference>
<dbReference type="Proteomes" id="UP000318199">
    <property type="component" value="Unassembled WGS sequence"/>
</dbReference>
<dbReference type="AlphaFoldDB" id="A0A562ZS83"/>
<accession>A0A562ZS83</accession>
<dbReference type="Pfam" id="PF00005">
    <property type="entry name" value="ABC_tran"/>
    <property type="match status" value="1"/>
</dbReference>
<dbReference type="Gene3D" id="3.40.50.300">
    <property type="entry name" value="P-loop containing nucleotide triphosphate hydrolases"/>
    <property type="match status" value="1"/>
</dbReference>
<evidence type="ECO:0000256" key="2">
    <source>
        <dbReference type="ARBA" id="ARBA00022475"/>
    </source>
</evidence>
<keyword evidence="3" id="KW-0547">Nucleotide-binding</keyword>
<dbReference type="PANTHER" id="PTHR45772">
    <property type="entry name" value="CONSERVED COMPONENT OF ABC TRANSPORTER FOR NATURAL AMINO ACIDS-RELATED"/>
    <property type="match status" value="1"/>
</dbReference>
<evidence type="ECO:0000313" key="6">
    <source>
        <dbReference type="EMBL" id="TWO71267.1"/>
    </source>
</evidence>
<dbReference type="PROSITE" id="PS50893">
    <property type="entry name" value="ABC_TRANSPORTER_2"/>
    <property type="match status" value="1"/>
</dbReference>
<organism evidence="6 7">
    <name type="scientific">Caenimonas sedimenti</name>
    <dbReference type="NCBI Taxonomy" id="2596921"/>
    <lineage>
        <taxon>Bacteria</taxon>
        <taxon>Pseudomonadati</taxon>
        <taxon>Pseudomonadota</taxon>
        <taxon>Betaproteobacteria</taxon>
        <taxon>Burkholderiales</taxon>
        <taxon>Comamonadaceae</taxon>
        <taxon>Caenimonas</taxon>
    </lineage>
</organism>
<name>A0A562ZS83_9BURK</name>
<protein>
    <submittedName>
        <fullName evidence="6">ABC transporter ATP-binding protein</fullName>
    </submittedName>
</protein>
<evidence type="ECO:0000256" key="3">
    <source>
        <dbReference type="ARBA" id="ARBA00022741"/>
    </source>
</evidence>
<dbReference type="GO" id="GO:0005886">
    <property type="term" value="C:plasma membrane"/>
    <property type="evidence" value="ECO:0007669"/>
    <property type="project" value="TreeGrafter"/>
</dbReference>
<reference evidence="6 7" key="1">
    <citation type="submission" date="2019-07" db="EMBL/GenBank/DDBJ databases">
        <title>Caenimonas sedimenti sp. nov., isolated from activated sludge.</title>
        <authorList>
            <person name="Xu J."/>
        </authorList>
    </citation>
    <scope>NUCLEOTIDE SEQUENCE [LARGE SCALE GENOMIC DNA]</scope>
    <source>
        <strain evidence="6 7">HX-9-20</strain>
    </source>
</reference>
<keyword evidence="2" id="KW-1003">Cell membrane</keyword>
<sequence>MASRARYRVRGGGAVCPERPGAAGNERTGSLARREAECPRCGRGAARGRDVTAAALLETRGLTLAYGRFLALNGVDLKLLPGKRYGVLGPNGAGKTTLLNLLTGTLQATSGSIQFDGVDITALPAERRSHLGIGRSFQKTSIFPEFTVAENVRIAVQSREPMRAYNFWSPRGRDHYFDERAAACVDKVGLSAKAHVPATDLSYGELRQLEIALALATEPRLLLLDEPTAGMSEEETHDVVDMLRATLPASLTLVIIEHDLKVIEGLTDHVFVFEQGALFEQGTPAEIRGSERVQKIYFKGRALA</sequence>
<dbReference type="InterPro" id="IPR003593">
    <property type="entry name" value="AAA+_ATPase"/>
</dbReference>
<dbReference type="InterPro" id="IPR051120">
    <property type="entry name" value="ABC_AA/LPS_Transport"/>
</dbReference>
<dbReference type="OrthoDB" id="9809450at2"/>
<dbReference type="PANTHER" id="PTHR45772:SF3">
    <property type="entry name" value="ABC TRANSPORTER ATP-BINDING PROTEIN"/>
    <property type="match status" value="1"/>
</dbReference>
<comment type="caution">
    <text evidence="6">The sequence shown here is derived from an EMBL/GenBank/DDBJ whole genome shotgun (WGS) entry which is preliminary data.</text>
</comment>
<dbReference type="EMBL" id="VOBQ01000008">
    <property type="protein sequence ID" value="TWO71267.1"/>
    <property type="molecule type" value="Genomic_DNA"/>
</dbReference>
<keyword evidence="7" id="KW-1185">Reference proteome</keyword>
<dbReference type="SUPFAM" id="SSF52540">
    <property type="entry name" value="P-loop containing nucleoside triphosphate hydrolases"/>
    <property type="match status" value="1"/>
</dbReference>
<dbReference type="SMART" id="SM00382">
    <property type="entry name" value="AAA"/>
    <property type="match status" value="1"/>
</dbReference>
<proteinExistence type="predicted"/>
<dbReference type="InterPro" id="IPR003439">
    <property type="entry name" value="ABC_transporter-like_ATP-bd"/>
</dbReference>
<evidence type="ECO:0000313" key="7">
    <source>
        <dbReference type="Proteomes" id="UP000318199"/>
    </source>
</evidence>
<evidence type="ECO:0000256" key="1">
    <source>
        <dbReference type="ARBA" id="ARBA00022448"/>
    </source>
</evidence>
<dbReference type="GO" id="GO:0005524">
    <property type="term" value="F:ATP binding"/>
    <property type="evidence" value="ECO:0007669"/>
    <property type="project" value="UniProtKB-KW"/>
</dbReference>
<keyword evidence="2" id="KW-0472">Membrane</keyword>
<evidence type="ECO:0000259" key="5">
    <source>
        <dbReference type="PROSITE" id="PS50893"/>
    </source>
</evidence>
<evidence type="ECO:0000256" key="4">
    <source>
        <dbReference type="ARBA" id="ARBA00022840"/>
    </source>
</evidence>
<gene>
    <name evidence="6" type="ORF">FN976_10055</name>
</gene>
<dbReference type="CDD" id="cd03219">
    <property type="entry name" value="ABC_Mj1267_LivG_branched"/>
    <property type="match status" value="1"/>
</dbReference>